<evidence type="ECO:0000313" key="2">
    <source>
        <dbReference type="EMBL" id="KAL0567902.1"/>
    </source>
</evidence>
<organism evidence="2 3">
    <name type="scientific">Marasmius crinis-equi</name>
    <dbReference type="NCBI Taxonomy" id="585013"/>
    <lineage>
        <taxon>Eukaryota</taxon>
        <taxon>Fungi</taxon>
        <taxon>Dikarya</taxon>
        <taxon>Basidiomycota</taxon>
        <taxon>Agaricomycotina</taxon>
        <taxon>Agaricomycetes</taxon>
        <taxon>Agaricomycetidae</taxon>
        <taxon>Agaricales</taxon>
        <taxon>Marasmiineae</taxon>
        <taxon>Marasmiaceae</taxon>
        <taxon>Marasmius</taxon>
    </lineage>
</organism>
<evidence type="ECO:0000313" key="3">
    <source>
        <dbReference type="Proteomes" id="UP001465976"/>
    </source>
</evidence>
<feature type="region of interest" description="Disordered" evidence="1">
    <location>
        <begin position="134"/>
        <end position="162"/>
    </location>
</feature>
<accession>A0ABR3EY98</accession>
<proteinExistence type="predicted"/>
<comment type="caution">
    <text evidence="2">The sequence shown here is derived from an EMBL/GenBank/DDBJ whole genome shotgun (WGS) entry which is preliminary data.</text>
</comment>
<gene>
    <name evidence="2" type="ORF">V5O48_014088</name>
</gene>
<feature type="compositionally biased region" description="Acidic residues" evidence="1">
    <location>
        <begin position="94"/>
        <end position="107"/>
    </location>
</feature>
<dbReference type="Proteomes" id="UP001465976">
    <property type="component" value="Unassembled WGS sequence"/>
</dbReference>
<sequence length="162" mass="18052">MQYWFSEEWAVLSLALNKTVHPDARYLLIQKRNELLCLCCRWQADLGNMQASGGIPAWGPSAEELREAWLDMNGQFLYNKEHARGMDGYRADAEGPEDEDEEVACDEEDGVADCDEEDGVAECDGDVHNTVIAFDTVEERNSDSDDSEDDGLENIAITPNGS</sequence>
<evidence type="ECO:0000256" key="1">
    <source>
        <dbReference type="SAM" id="MobiDB-lite"/>
    </source>
</evidence>
<name>A0ABR3EY98_9AGAR</name>
<reference evidence="2 3" key="1">
    <citation type="submission" date="2024-02" db="EMBL/GenBank/DDBJ databases">
        <title>A draft genome for the cacao thread blight pathogen Marasmius crinis-equi.</title>
        <authorList>
            <person name="Cohen S.P."/>
            <person name="Baruah I.K."/>
            <person name="Amoako-Attah I."/>
            <person name="Bukari Y."/>
            <person name="Meinhardt L.W."/>
            <person name="Bailey B.A."/>
        </authorList>
    </citation>
    <scope>NUCLEOTIDE SEQUENCE [LARGE SCALE GENOMIC DNA]</scope>
    <source>
        <strain evidence="2 3">GH-76</strain>
    </source>
</reference>
<feature type="region of interest" description="Disordered" evidence="1">
    <location>
        <begin position="88"/>
        <end position="107"/>
    </location>
</feature>
<dbReference type="EMBL" id="JBAHYK010001465">
    <property type="protein sequence ID" value="KAL0567902.1"/>
    <property type="molecule type" value="Genomic_DNA"/>
</dbReference>
<keyword evidence="3" id="KW-1185">Reference proteome</keyword>
<protein>
    <submittedName>
        <fullName evidence="2">Uncharacterized protein</fullName>
    </submittedName>
</protein>